<reference evidence="2 3" key="2">
    <citation type="submission" date="2018-11" db="EMBL/GenBank/DDBJ databases">
        <authorList>
            <consortium name="Pathogen Informatics"/>
        </authorList>
    </citation>
    <scope>NUCLEOTIDE SEQUENCE [LARGE SCALE GENOMIC DNA]</scope>
</reference>
<gene>
    <name evidence="2" type="ORF">TCNE_LOCUS13931</name>
</gene>
<sequence length="641" mass="71099">MVRNERDMDVDEDGEPTPTAPLIACLRDWDSPECRIVERHRPKFAPNFARARHGLITPVLPIVESSPSRTSLAPRRASLSSGSTPETPLNGELHERTRASISFATTPTTTPLKHFSVRPQHIPHLIYSPVTATHISSTTVRIPMRNTLASRTSGQGRGGDRNDWARRFEIEEFDSEEEGGKKGSGERFVWSTRSTTPLPFQIMPVTPAPRRFHVSKTTTTVSAATIYDPAPVIVGRTHTTSKWWQQSEVVDPRWWHTREFGFRTTTRAATRVTPHPRLHPVASLTKPSTDTLSLFTTTATTTIVRGNFRSTPSQTSITRKPVHQWSHFNQTLLHPHKSPQSPLDTGKFNIERTFDDHVRQIQRVTTSETALLTLPPLRAITPFSYLPLLGGTSSVTQRILSKPKTTVMPIAATRAPTSPFIIPPASPRPWPTTTARLIFTPSLPPQTSTQPTAIRITTKVTPMVQFNQPSTTTVSAADDKIRIAVEYDNDYFEDLWSDISAPRIILSEDIRSSIATKSVVSSTAATTPPTTTTTATTVQAQRANNVDRHQNVETDSEKIFTAASKSVAINMKEATLAPVTIPTTKKSSLAAKYTNSLGMSEWRKPKVNMKEEALIMALKIDAEIETVNKIEPYVHAIPCLC</sequence>
<feature type="compositionally biased region" description="Polar residues" evidence="1">
    <location>
        <begin position="78"/>
        <end position="87"/>
    </location>
</feature>
<dbReference type="AlphaFoldDB" id="A0A183UZL1"/>
<dbReference type="WBParaSite" id="TCNE_0001393101-mRNA-1">
    <property type="protein sequence ID" value="TCNE_0001393101-mRNA-1"/>
    <property type="gene ID" value="TCNE_0001393101"/>
</dbReference>
<organism evidence="3 4">
    <name type="scientific">Toxocara canis</name>
    <name type="common">Canine roundworm</name>
    <dbReference type="NCBI Taxonomy" id="6265"/>
    <lineage>
        <taxon>Eukaryota</taxon>
        <taxon>Metazoa</taxon>
        <taxon>Ecdysozoa</taxon>
        <taxon>Nematoda</taxon>
        <taxon>Chromadorea</taxon>
        <taxon>Rhabditida</taxon>
        <taxon>Spirurina</taxon>
        <taxon>Ascaridomorpha</taxon>
        <taxon>Ascaridoidea</taxon>
        <taxon>Toxocaridae</taxon>
        <taxon>Toxocara</taxon>
    </lineage>
</organism>
<feature type="region of interest" description="Disordered" evidence="1">
    <location>
        <begin position="1"/>
        <end position="21"/>
    </location>
</feature>
<protein>
    <submittedName>
        <fullName evidence="4">Protein kinase domain-containing protein</fullName>
    </submittedName>
</protein>
<evidence type="ECO:0000313" key="2">
    <source>
        <dbReference type="EMBL" id="VDM45252.1"/>
    </source>
</evidence>
<accession>A0A183UZL1</accession>
<dbReference type="EMBL" id="UYWY01021967">
    <property type="protein sequence ID" value="VDM45252.1"/>
    <property type="molecule type" value="Genomic_DNA"/>
</dbReference>
<reference evidence="4" key="1">
    <citation type="submission" date="2016-06" db="UniProtKB">
        <authorList>
            <consortium name="WormBaseParasite"/>
        </authorList>
    </citation>
    <scope>IDENTIFICATION</scope>
</reference>
<dbReference type="Proteomes" id="UP000050794">
    <property type="component" value="Unassembled WGS sequence"/>
</dbReference>
<proteinExistence type="predicted"/>
<evidence type="ECO:0000313" key="3">
    <source>
        <dbReference type="Proteomes" id="UP000050794"/>
    </source>
</evidence>
<evidence type="ECO:0000256" key="1">
    <source>
        <dbReference type="SAM" id="MobiDB-lite"/>
    </source>
</evidence>
<name>A0A183UZL1_TOXCA</name>
<feature type="region of interest" description="Disordered" evidence="1">
    <location>
        <begin position="66"/>
        <end position="93"/>
    </location>
</feature>
<keyword evidence="3" id="KW-1185">Reference proteome</keyword>
<evidence type="ECO:0000313" key="4">
    <source>
        <dbReference type="WBParaSite" id="TCNE_0001393101-mRNA-1"/>
    </source>
</evidence>